<accession>A0A1H3EX11</accession>
<name>A0A1H3EX11_9ACTN</name>
<sequence length="260" mass="27296">MSRPLPTPVLHRTGEGPPVLLLHPLGVDRTFWDDVAARLAGVEVLTYDLPGHGETPVPEQPYTIEDLTEQAAELLAEAGAVPADVVGVSLGGLIAQRLAACHPELVRRLVVVDAVAVYPPPLKQQWRDRAAATPAQGLEPLVGPTLALWFTADALAAGGPMVERAHRTFLAGDAQGYAHACAALEEVDLTGVVGRIIAPTLVVCGEDDAPPFTAAARELAAALPDARLVWLSPARHAGVLEQPEQFVQALTGFLADGAAR</sequence>
<protein>
    <submittedName>
        <fullName evidence="2">3-oxoadipate enol-lactonase</fullName>
    </submittedName>
</protein>
<dbReference type="Gene3D" id="3.40.50.1820">
    <property type="entry name" value="alpha/beta hydrolase"/>
    <property type="match status" value="1"/>
</dbReference>
<reference evidence="3" key="1">
    <citation type="submission" date="2016-10" db="EMBL/GenBank/DDBJ databases">
        <authorList>
            <person name="Varghese N."/>
            <person name="Submissions S."/>
        </authorList>
    </citation>
    <scope>NUCLEOTIDE SEQUENCE [LARGE SCALE GENOMIC DNA]</scope>
    <source>
        <strain evidence="3">DSM 45422</strain>
    </source>
</reference>
<dbReference type="EMBL" id="FNOT01000003">
    <property type="protein sequence ID" value="SDX83067.1"/>
    <property type="molecule type" value="Genomic_DNA"/>
</dbReference>
<gene>
    <name evidence="2" type="ORF">SAMN05660209_01399</name>
</gene>
<dbReference type="PRINTS" id="PR00111">
    <property type="entry name" value="ABHYDROLASE"/>
</dbReference>
<dbReference type="SUPFAM" id="SSF53474">
    <property type="entry name" value="alpha/beta-Hydrolases"/>
    <property type="match status" value="1"/>
</dbReference>
<dbReference type="InterPro" id="IPR000073">
    <property type="entry name" value="AB_hydrolase_1"/>
</dbReference>
<dbReference type="PANTHER" id="PTHR43798">
    <property type="entry name" value="MONOACYLGLYCEROL LIPASE"/>
    <property type="match status" value="1"/>
</dbReference>
<keyword evidence="3" id="KW-1185">Reference proteome</keyword>
<organism evidence="2 3">
    <name type="scientific">Geodermatophilus africanus</name>
    <dbReference type="NCBI Taxonomy" id="1137993"/>
    <lineage>
        <taxon>Bacteria</taxon>
        <taxon>Bacillati</taxon>
        <taxon>Actinomycetota</taxon>
        <taxon>Actinomycetes</taxon>
        <taxon>Geodermatophilales</taxon>
        <taxon>Geodermatophilaceae</taxon>
        <taxon>Geodermatophilus</taxon>
    </lineage>
</organism>
<dbReference type="GO" id="GO:0003824">
    <property type="term" value="F:catalytic activity"/>
    <property type="evidence" value="ECO:0007669"/>
    <property type="project" value="UniProtKB-ARBA"/>
</dbReference>
<dbReference type="Proteomes" id="UP000198921">
    <property type="component" value="Unassembled WGS sequence"/>
</dbReference>
<proteinExistence type="predicted"/>
<evidence type="ECO:0000313" key="3">
    <source>
        <dbReference type="Proteomes" id="UP000198921"/>
    </source>
</evidence>
<dbReference type="InterPro" id="IPR029058">
    <property type="entry name" value="AB_hydrolase_fold"/>
</dbReference>
<dbReference type="InterPro" id="IPR050266">
    <property type="entry name" value="AB_hydrolase_sf"/>
</dbReference>
<evidence type="ECO:0000313" key="2">
    <source>
        <dbReference type="EMBL" id="SDX83067.1"/>
    </source>
</evidence>
<dbReference type="Pfam" id="PF12697">
    <property type="entry name" value="Abhydrolase_6"/>
    <property type="match status" value="1"/>
</dbReference>
<dbReference type="OrthoDB" id="9802489at2"/>
<dbReference type="RefSeq" id="WP_091152853.1">
    <property type="nucleotide sequence ID" value="NZ_FNOT01000003.1"/>
</dbReference>
<feature type="domain" description="AB hydrolase-1" evidence="1">
    <location>
        <begin position="19"/>
        <end position="249"/>
    </location>
</feature>
<dbReference type="AlphaFoldDB" id="A0A1H3EX11"/>
<dbReference type="STRING" id="1137993.SAMN05660209_01399"/>
<evidence type="ECO:0000259" key="1">
    <source>
        <dbReference type="Pfam" id="PF12697"/>
    </source>
</evidence>